<dbReference type="EMBL" id="BART01020510">
    <property type="protein sequence ID" value="GAH04408.1"/>
    <property type="molecule type" value="Genomic_DNA"/>
</dbReference>
<name>X1E6X1_9ZZZZ</name>
<proteinExistence type="predicted"/>
<gene>
    <name evidence="1" type="ORF">S01H4_38093</name>
</gene>
<protein>
    <submittedName>
        <fullName evidence="1">Uncharacterized protein</fullName>
    </submittedName>
</protein>
<reference evidence="1" key="1">
    <citation type="journal article" date="2014" name="Front. Microbiol.">
        <title>High frequency of phylogenetically diverse reductive dehalogenase-homologous genes in deep subseafloor sedimentary metagenomes.</title>
        <authorList>
            <person name="Kawai M."/>
            <person name="Futagami T."/>
            <person name="Toyoda A."/>
            <person name="Takaki Y."/>
            <person name="Nishi S."/>
            <person name="Hori S."/>
            <person name="Arai W."/>
            <person name="Tsubouchi T."/>
            <person name="Morono Y."/>
            <person name="Uchiyama I."/>
            <person name="Ito T."/>
            <person name="Fujiyama A."/>
            <person name="Inagaki F."/>
            <person name="Takami H."/>
        </authorList>
    </citation>
    <scope>NUCLEOTIDE SEQUENCE</scope>
    <source>
        <strain evidence="1">Expedition CK06-06</strain>
    </source>
</reference>
<organism evidence="1">
    <name type="scientific">marine sediment metagenome</name>
    <dbReference type="NCBI Taxonomy" id="412755"/>
    <lineage>
        <taxon>unclassified sequences</taxon>
        <taxon>metagenomes</taxon>
        <taxon>ecological metagenomes</taxon>
    </lineage>
</organism>
<evidence type="ECO:0000313" key="1">
    <source>
        <dbReference type="EMBL" id="GAH04408.1"/>
    </source>
</evidence>
<dbReference type="AlphaFoldDB" id="X1E6X1"/>
<accession>X1E6X1</accession>
<comment type="caution">
    <text evidence="1">The sequence shown here is derived from an EMBL/GenBank/DDBJ whole genome shotgun (WGS) entry which is preliminary data.</text>
</comment>
<sequence length="115" mass="12497">QGVLVTAANAAWTLGNYATIIPANAIDRFFHIHHLCICEASANGNYELRLYSGAGVRLAIATFSRTDKKDDVEGIDLNTPHLSANSQVRAKLASSNVALDTVRVKFWYHLHGSSS</sequence>
<feature type="non-terminal residue" evidence="1">
    <location>
        <position position="1"/>
    </location>
</feature>